<gene>
    <name evidence="4" type="ORF">GCM10009539_04420</name>
</gene>
<sequence>MHEPQQRRLRGPALRPVVDERVELRIVHQVAVRAAGPRSLRWLDRALAALDGTGLEHGEQLTVATTLTGYASQQAGPAFALTGGGEGPATGPIEGLADYGRILGEVLDPERYPALSAAVARNAFGAAPDWIDDAGFCFGLELLRDGVQALIARRADTRPDAT</sequence>
<evidence type="ECO:0000259" key="3">
    <source>
        <dbReference type="Pfam" id="PF02909"/>
    </source>
</evidence>
<evidence type="ECO:0000256" key="1">
    <source>
        <dbReference type="ARBA" id="ARBA00023015"/>
    </source>
</evidence>
<proteinExistence type="predicted"/>
<dbReference type="SUPFAM" id="SSF48498">
    <property type="entry name" value="Tetracyclin repressor-like, C-terminal domain"/>
    <property type="match status" value="1"/>
</dbReference>
<accession>A0ABN0TIA1</accession>
<evidence type="ECO:0000256" key="2">
    <source>
        <dbReference type="ARBA" id="ARBA00023163"/>
    </source>
</evidence>
<dbReference type="InterPro" id="IPR004111">
    <property type="entry name" value="Repressor_TetR_C"/>
</dbReference>
<reference evidence="4 5" key="1">
    <citation type="journal article" date="2019" name="Int. J. Syst. Evol. Microbiol.">
        <title>The Global Catalogue of Microorganisms (GCM) 10K type strain sequencing project: providing services to taxonomists for standard genome sequencing and annotation.</title>
        <authorList>
            <consortium name="The Broad Institute Genomics Platform"/>
            <consortium name="The Broad Institute Genome Sequencing Center for Infectious Disease"/>
            <person name="Wu L."/>
            <person name="Ma J."/>
        </authorList>
    </citation>
    <scope>NUCLEOTIDE SEQUENCE [LARGE SCALE GENOMIC DNA]</scope>
    <source>
        <strain evidence="4 5">JCM 10425</strain>
    </source>
</reference>
<evidence type="ECO:0000313" key="4">
    <source>
        <dbReference type="EMBL" id="GAA0222348.1"/>
    </source>
</evidence>
<feature type="domain" description="Tetracycline repressor TetR C-terminal" evidence="3">
    <location>
        <begin position="33"/>
        <end position="150"/>
    </location>
</feature>
<dbReference type="EMBL" id="BAAAGX010000003">
    <property type="protein sequence ID" value="GAA0222348.1"/>
    <property type="molecule type" value="Genomic_DNA"/>
</dbReference>
<evidence type="ECO:0000313" key="5">
    <source>
        <dbReference type="Proteomes" id="UP001500967"/>
    </source>
</evidence>
<keyword evidence="5" id="KW-1185">Reference proteome</keyword>
<dbReference type="Proteomes" id="UP001500967">
    <property type="component" value="Unassembled WGS sequence"/>
</dbReference>
<organism evidence="4 5">
    <name type="scientific">Cryptosporangium japonicum</name>
    <dbReference type="NCBI Taxonomy" id="80872"/>
    <lineage>
        <taxon>Bacteria</taxon>
        <taxon>Bacillati</taxon>
        <taxon>Actinomycetota</taxon>
        <taxon>Actinomycetes</taxon>
        <taxon>Cryptosporangiales</taxon>
        <taxon>Cryptosporangiaceae</taxon>
        <taxon>Cryptosporangium</taxon>
    </lineage>
</organism>
<keyword evidence="2" id="KW-0804">Transcription</keyword>
<keyword evidence="1" id="KW-0805">Transcription regulation</keyword>
<dbReference type="Gene3D" id="1.10.357.10">
    <property type="entry name" value="Tetracycline Repressor, domain 2"/>
    <property type="match status" value="1"/>
</dbReference>
<protein>
    <recommendedName>
        <fullName evidence="3">Tetracycline repressor TetR C-terminal domain-containing protein</fullName>
    </recommendedName>
</protein>
<dbReference type="Pfam" id="PF02909">
    <property type="entry name" value="TetR_C_1"/>
    <property type="match status" value="1"/>
</dbReference>
<comment type="caution">
    <text evidence="4">The sequence shown here is derived from an EMBL/GenBank/DDBJ whole genome shotgun (WGS) entry which is preliminary data.</text>
</comment>
<name>A0ABN0TIA1_9ACTN</name>
<dbReference type="InterPro" id="IPR036271">
    <property type="entry name" value="Tet_transcr_reg_TetR-rel_C_sf"/>
</dbReference>